<dbReference type="PANTHER" id="PTHR38696">
    <property type="entry name" value="MEDIATOR OF RNA POLYMERASE II TRANSCRIPTION SUBUNIT 13"/>
    <property type="match status" value="1"/>
</dbReference>
<dbReference type="PANTHER" id="PTHR38696:SF1">
    <property type="entry name" value="MEDIATOR OF RNA POLYMERASE II TRANSCRIPTION SUBUNIT 13"/>
    <property type="match status" value="1"/>
</dbReference>
<name>G4TDQ3_SERID</name>
<dbReference type="eggNOG" id="ENOG502S1QQ">
    <property type="taxonomic scope" value="Eukaryota"/>
</dbReference>
<dbReference type="AlphaFoldDB" id="G4TDQ3"/>
<sequence length="442" mass="48600">MDSNSSLDSYPPPRPREQAPSPDMQDPHNRGRQFSGNSAYSGYVDMGPPPNAPVGSNMPTPSINIPQNYSDDVDRMPMPRMRAVSGPSPPSRHHRPPPVSTLPPVLHFPPPPSTAPPTRIEFYESPVTPLAYSGFPTPPLTAGPSSRLTYGHNRAKSSTDLRSKSHYERPFDQNVAFLPLPSTNNMSTSIPLPSTNNMPTSIAPPARRQTRKSPVPVHACLSLSRTDRIRLIKFPSSVTQVVKDAILRSWAKGIQAEKENAGSTEFQLRGNPWTGQGDEAIPAIYMMCEVSSALYHLGWTLAMATDLSKRAMDKDTMIYRSGDIPPPCSFMAVSFHEGDRLRLVRAPVEVINAVKNTWGGNIQKESWKLENVAWEFKLIGNPWWSVGDEAISVRILLLNMLDVLSAYGWEVHTSLDMTAGPGGLGKNAGSDTDCWILRKPTS</sequence>
<feature type="region of interest" description="Disordered" evidence="1">
    <location>
        <begin position="142"/>
        <end position="165"/>
    </location>
</feature>
<protein>
    <submittedName>
        <fullName evidence="2">Uncharacterized protein</fullName>
    </submittedName>
</protein>
<organism evidence="2 3">
    <name type="scientific">Serendipita indica (strain DSM 11827)</name>
    <name type="common">Root endophyte fungus</name>
    <name type="synonym">Piriformospora indica</name>
    <dbReference type="NCBI Taxonomy" id="1109443"/>
    <lineage>
        <taxon>Eukaryota</taxon>
        <taxon>Fungi</taxon>
        <taxon>Dikarya</taxon>
        <taxon>Basidiomycota</taxon>
        <taxon>Agaricomycotina</taxon>
        <taxon>Agaricomycetes</taxon>
        <taxon>Sebacinales</taxon>
        <taxon>Serendipitaceae</taxon>
        <taxon>Serendipita</taxon>
    </lineage>
</organism>
<dbReference type="OrthoDB" id="58379at2759"/>
<comment type="caution">
    <text evidence="2">The sequence shown here is derived from an EMBL/GenBank/DDBJ whole genome shotgun (WGS) entry which is preliminary data.</text>
</comment>
<keyword evidence="3" id="KW-1185">Reference proteome</keyword>
<evidence type="ECO:0000256" key="1">
    <source>
        <dbReference type="SAM" id="MobiDB-lite"/>
    </source>
</evidence>
<dbReference type="Proteomes" id="UP000007148">
    <property type="component" value="Unassembled WGS sequence"/>
</dbReference>
<feature type="compositionally biased region" description="Polar residues" evidence="1">
    <location>
        <begin position="57"/>
        <end position="70"/>
    </location>
</feature>
<evidence type="ECO:0000313" key="2">
    <source>
        <dbReference type="EMBL" id="CCA69465.1"/>
    </source>
</evidence>
<accession>G4TDQ3</accession>
<feature type="region of interest" description="Disordered" evidence="1">
    <location>
        <begin position="1"/>
        <end position="110"/>
    </location>
</feature>
<feature type="compositionally biased region" description="Pro residues" evidence="1">
    <location>
        <begin position="97"/>
        <end position="110"/>
    </location>
</feature>
<reference evidence="2 3" key="1">
    <citation type="journal article" date="2011" name="PLoS Pathog.">
        <title>Endophytic Life Strategies Decoded by Genome and Transcriptome Analyses of the Mutualistic Root Symbiont Piriformospora indica.</title>
        <authorList>
            <person name="Zuccaro A."/>
            <person name="Lahrmann U."/>
            <person name="Guldener U."/>
            <person name="Langen G."/>
            <person name="Pfiffi S."/>
            <person name="Biedenkopf D."/>
            <person name="Wong P."/>
            <person name="Samans B."/>
            <person name="Grimm C."/>
            <person name="Basiewicz M."/>
            <person name="Murat C."/>
            <person name="Martin F."/>
            <person name="Kogel K.H."/>
        </authorList>
    </citation>
    <scope>NUCLEOTIDE SEQUENCE [LARGE SCALE GENOMIC DNA]</scope>
    <source>
        <strain evidence="2 3">DSM 11827</strain>
    </source>
</reference>
<evidence type="ECO:0000313" key="3">
    <source>
        <dbReference type="Proteomes" id="UP000007148"/>
    </source>
</evidence>
<gene>
    <name evidence="2" type="ORF">PIIN_03365</name>
</gene>
<proteinExistence type="predicted"/>
<dbReference type="HOGENOM" id="CLU_619808_0_0_1"/>
<dbReference type="EMBL" id="CAFZ01000055">
    <property type="protein sequence ID" value="CCA69465.1"/>
    <property type="molecule type" value="Genomic_DNA"/>
</dbReference>
<dbReference type="STRING" id="1109443.G4TDQ3"/>
<dbReference type="OMA" id="KLENVAW"/>
<dbReference type="InParanoid" id="G4TDQ3"/>